<name>A0ABW8IG95_9GAMM</name>
<dbReference type="NCBIfam" id="TIGR00357">
    <property type="entry name" value="peptide-methionine (R)-S-oxide reductase MsrB"/>
    <property type="match status" value="1"/>
</dbReference>
<dbReference type="EC" id="1.8.4.12" evidence="2"/>
<keyword evidence="5" id="KW-0472">Membrane</keyword>
<dbReference type="InterPro" id="IPR002579">
    <property type="entry name" value="Met_Sox_Rdtase_MsrB_dom"/>
</dbReference>
<accession>A0ABW8IG95</accession>
<dbReference type="InterPro" id="IPR011057">
    <property type="entry name" value="Mss4-like_sf"/>
</dbReference>
<feature type="transmembrane region" description="Helical" evidence="5">
    <location>
        <begin position="15"/>
        <end position="37"/>
    </location>
</feature>
<evidence type="ECO:0000256" key="2">
    <source>
        <dbReference type="ARBA" id="ARBA00012499"/>
    </source>
</evidence>
<feature type="domain" description="MsrB" evidence="6">
    <location>
        <begin position="85"/>
        <end position="207"/>
    </location>
</feature>
<dbReference type="GO" id="GO:0033743">
    <property type="term" value="F:peptide-methionine (R)-S-oxide reductase activity"/>
    <property type="evidence" value="ECO:0007669"/>
    <property type="project" value="UniProtKB-EC"/>
</dbReference>
<keyword evidence="5" id="KW-0812">Transmembrane</keyword>
<dbReference type="EMBL" id="JADIKI010000022">
    <property type="protein sequence ID" value="MFK2854221.1"/>
    <property type="molecule type" value="Genomic_DNA"/>
</dbReference>
<dbReference type="InterPro" id="IPR028427">
    <property type="entry name" value="Met_Sox_Rdtase_MsrB"/>
</dbReference>
<comment type="catalytic activity">
    <reaction evidence="4">
        <text>L-methionyl-[protein] + [thioredoxin]-disulfide + H2O = L-methionyl-(R)-S-oxide-[protein] + [thioredoxin]-dithiol</text>
        <dbReference type="Rhea" id="RHEA:24164"/>
        <dbReference type="Rhea" id="RHEA-COMP:10698"/>
        <dbReference type="Rhea" id="RHEA-COMP:10700"/>
        <dbReference type="Rhea" id="RHEA-COMP:12313"/>
        <dbReference type="Rhea" id="RHEA-COMP:12314"/>
        <dbReference type="ChEBI" id="CHEBI:15377"/>
        <dbReference type="ChEBI" id="CHEBI:16044"/>
        <dbReference type="ChEBI" id="CHEBI:29950"/>
        <dbReference type="ChEBI" id="CHEBI:45764"/>
        <dbReference type="ChEBI" id="CHEBI:50058"/>
        <dbReference type="EC" id="1.8.4.12"/>
    </reaction>
</comment>
<dbReference type="Gene3D" id="2.170.150.20">
    <property type="entry name" value="Peptide methionine sulfoxide reductase"/>
    <property type="match status" value="1"/>
</dbReference>
<evidence type="ECO:0000256" key="5">
    <source>
        <dbReference type="SAM" id="Phobius"/>
    </source>
</evidence>
<evidence type="ECO:0000259" key="6">
    <source>
        <dbReference type="PROSITE" id="PS51790"/>
    </source>
</evidence>
<protein>
    <recommendedName>
        <fullName evidence="2">peptide-methionine (R)-S-oxide reductase</fullName>
        <ecNumber evidence="2">1.8.4.12</ecNumber>
    </recommendedName>
</protein>
<evidence type="ECO:0000256" key="1">
    <source>
        <dbReference type="ARBA" id="ARBA00007174"/>
    </source>
</evidence>
<keyword evidence="3 7" id="KW-0560">Oxidoreductase</keyword>
<dbReference type="Pfam" id="PF01641">
    <property type="entry name" value="SelR"/>
    <property type="match status" value="1"/>
</dbReference>
<evidence type="ECO:0000256" key="4">
    <source>
        <dbReference type="ARBA" id="ARBA00048488"/>
    </source>
</evidence>
<sequence>MTSAFDDKTLDRRRFLLTLLGGGTVAALGGIAAVRLLGGGNGGRAMAAATPAAVNSSQILLLECFSDDDGHHLGPCDVRKLVLSDAQWHQRLSDAAFNVMRRAGTEMAFSGPHEKPNSKGLYRCAGCDTALFNAATQFDSGTGWPSFWQPIAKKNVIENRDTAYGMVRTAVSCAGCDSHLGHVFDDGPPPTGLRYCMNSVAMRFVAFRVS</sequence>
<gene>
    <name evidence="7" type="primary">msrB</name>
    <name evidence="7" type="ORF">ISP18_06440</name>
</gene>
<reference evidence="7 8" key="1">
    <citation type="submission" date="2020-10" db="EMBL/GenBank/DDBJ databases">
        <title>Phylogeny of dyella-like bacteria.</title>
        <authorList>
            <person name="Fu J."/>
        </authorList>
    </citation>
    <scope>NUCLEOTIDE SEQUENCE [LARGE SCALE GENOMIC DNA]</scope>
    <source>
        <strain evidence="7 8">DHG40</strain>
    </source>
</reference>
<keyword evidence="8" id="KW-1185">Reference proteome</keyword>
<comment type="similarity">
    <text evidence="1">Belongs to the MsrB Met sulfoxide reductase family.</text>
</comment>
<evidence type="ECO:0000313" key="7">
    <source>
        <dbReference type="EMBL" id="MFK2854221.1"/>
    </source>
</evidence>
<dbReference type="PANTHER" id="PTHR10173">
    <property type="entry name" value="METHIONINE SULFOXIDE REDUCTASE"/>
    <property type="match status" value="1"/>
</dbReference>
<dbReference type="RefSeq" id="WP_380008314.1">
    <property type="nucleotide sequence ID" value="NZ_JADIKI010000022.1"/>
</dbReference>
<organism evidence="7 8">
    <name type="scientific">Dyella humi</name>
    <dbReference type="NCBI Taxonomy" id="1770547"/>
    <lineage>
        <taxon>Bacteria</taxon>
        <taxon>Pseudomonadati</taxon>
        <taxon>Pseudomonadota</taxon>
        <taxon>Gammaproteobacteria</taxon>
        <taxon>Lysobacterales</taxon>
        <taxon>Rhodanobacteraceae</taxon>
        <taxon>Dyella</taxon>
    </lineage>
</organism>
<comment type="caution">
    <text evidence="7">The sequence shown here is derived from an EMBL/GenBank/DDBJ whole genome shotgun (WGS) entry which is preliminary data.</text>
</comment>
<evidence type="ECO:0000313" key="8">
    <source>
        <dbReference type="Proteomes" id="UP001620409"/>
    </source>
</evidence>
<dbReference type="InterPro" id="IPR006311">
    <property type="entry name" value="TAT_signal"/>
</dbReference>
<dbReference type="PROSITE" id="PS51318">
    <property type="entry name" value="TAT"/>
    <property type="match status" value="1"/>
</dbReference>
<dbReference type="SUPFAM" id="SSF51316">
    <property type="entry name" value="Mss4-like"/>
    <property type="match status" value="1"/>
</dbReference>
<dbReference type="PROSITE" id="PS51790">
    <property type="entry name" value="MSRB"/>
    <property type="match status" value="1"/>
</dbReference>
<evidence type="ECO:0000256" key="3">
    <source>
        <dbReference type="ARBA" id="ARBA00023002"/>
    </source>
</evidence>
<keyword evidence="5" id="KW-1133">Transmembrane helix</keyword>
<dbReference type="PANTHER" id="PTHR10173:SF52">
    <property type="entry name" value="METHIONINE-R-SULFOXIDE REDUCTASE B1"/>
    <property type="match status" value="1"/>
</dbReference>
<proteinExistence type="inferred from homology"/>
<dbReference type="Proteomes" id="UP001620409">
    <property type="component" value="Unassembled WGS sequence"/>
</dbReference>